<dbReference type="OrthoDB" id="10589at2157"/>
<dbReference type="PANTHER" id="PTHR34858">
    <property type="entry name" value="CYSO-CYSTEINE PEPTIDASE"/>
    <property type="match status" value="1"/>
</dbReference>
<dbReference type="GO" id="GO:0000502">
    <property type="term" value="C:proteasome complex"/>
    <property type="evidence" value="ECO:0007669"/>
    <property type="project" value="UniProtKB-KW"/>
</dbReference>
<evidence type="ECO:0000313" key="7">
    <source>
        <dbReference type="EMBL" id="MBP1923193.1"/>
    </source>
</evidence>
<evidence type="ECO:0000256" key="2">
    <source>
        <dbReference type="ARBA" id="ARBA00022723"/>
    </source>
</evidence>
<dbReference type="GO" id="GO:0008235">
    <property type="term" value="F:metalloexopeptidase activity"/>
    <property type="evidence" value="ECO:0007669"/>
    <property type="project" value="TreeGrafter"/>
</dbReference>
<dbReference type="PROSITE" id="PS50249">
    <property type="entry name" value="MPN"/>
    <property type="match status" value="1"/>
</dbReference>
<comment type="caution">
    <text evidence="7">The sequence shown here is derived from an EMBL/GenBank/DDBJ whole genome shotgun (WGS) entry which is preliminary data.</text>
</comment>
<dbReference type="NCBIfam" id="NF041370">
    <property type="entry name" value="desamp_Halo"/>
    <property type="match status" value="1"/>
</dbReference>
<dbReference type="InterPro" id="IPR028090">
    <property type="entry name" value="JAB_dom_prok"/>
</dbReference>
<keyword evidence="2" id="KW-0479">Metal-binding</keyword>
<keyword evidence="8" id="KW-1185">Reference proteome</keyword>
<keyword evidence="7" id="KW-0647">Proteasome</keyword>
<evidence type="ECO:0000256" key="3">
    <source>
        <dbReference type="ARBA" id="ARBA00022801"/>
    </source>
</evidence>
<proteinExistence type="predicted"/>
<dbReference type="AlphaFoldDB" id="A0A8T4GGB9"/>
<evidence type="ECO:0000259" key="6">
    <source>
        <dbReference type="PROSITE" id="PS50249"/>
    </source>
</evidence>
<keyword evidence="5" id="KW-0482">Metalloprotease</keyword>
<dbReference type="PANTHER" id="PTHR34858:SF1">
    <property type="entry name" value="CYSO-CYSTEINE PEPTIDASE"/>
    <property type="match status" value="1"/>
</dbReference>
<dbReference type="InterPro" id="IPR000555">
    <property type="entry name" value="JAMM/MPN+_dom"/>
</dbReference>
<protein>
    <submittedName>
        <fullName evidence="7">Proteasome lid subunit RPN8/RPN11</fullName>
    </submittedName>
</protein>
<evidence type="ECO:0000256" key="4">
    <source>
        <dbReference type="ARBA" id="ARBA00022833"/>
    </source>
</evidence>
<sequence length="142" mass="15666">MIELPRTIYDDIVRHASEGGKEEVCGVLAGDRGTDGDPSVVTRRYEAENVAETPRTRYLITPEEQLELIERIEADGLDVVGFYHSHPTGPARPSETDAAQAAWPDHSYVICALDGHPFVGSWRWRGDGSGFEQETVALRSGQ</sequence>
<feature type="domain" description="MPN" evidence="6">
    <location>
        <begin position="2"/>
        <end position="128"/>
    </location>
</feature>
<dbReference type="InterPro" id="IPR053551">
    <property type="entry name" value="Metalloprotease_DSAMP"/>
</dbReference>
<accession>A0A8T4GGB9</accession>
<evidence type="ECO:0000313" key="8">
    <source>
        <dbReference type="Proteomes" id="UP000823588"/>
    </source>
</evidence>
<dbReference type="InterPro" id="IPR037518">
    <property type="entry name" value="MPN"/>
</dbReference>
<name>A0A8T4GGB9_9EURY</name>
<dbReference type="EMBL" id="JAGGKQ010000017">
    <property type="protein sequence ID" value="MBP1923193.1"/>
    <property type="molecule type" value="Genomic_DNA"/>
</dbReference>
<dbReference type="Pfam" id="PF14464">
    <property type="entry name" value="Prok-JAB"/>
    <property type="match status" value="1"/>
</dbReference>
<dbReference type="GO" id="GO:0008270">
    <property type="term" value="F:zinc ion binding"/>
    <property type="evidence" value="ECO:0007669"/>
    <property type="project" value="TreeGrafter"/>
</dbReference>
<dbReference type="SUPFAM" id="SSF102712">
    <property type="entry name" value="JAB1/MPN domain"/>
    <property type="match status" value="1"/>
</dbReference>
<dbReference type="Gene3D" id="3.40.140.10">
    <property type="entry name" value="Cytidine Deaminase, domain 2"/>
    <property type="match status" value="1"/>
</dbReference>
<organism evidence="7 8">
    <name type="scientific">Halorubrum alkaliphilum</name>
    <dbReference type="NCBI Taxonomy" id="261290"/>
    <lineage>
        <taxon>Archaea</taxon>
        <taxon>Methanobacteriati</taxon>
        <taxon>Methanobacteriota</taxon>
        <taxon>Stenosarchaea group</taxon>
        <taxon>Halobacteria</taxon>
        <taxon>Halobacteriales</taxon>
        <taxon>Haloferacaceae</taxon>
        <taxon>Halorubrum</taxon>
    </lineage>
</organism>
<reference evidence="7" key="1">
    <citation type="submission" date="2021-03" db="EMBL/GenBank/DDBJ databases">
        <title>Genomic Encyclopedia of Type Strains, Phase IV (KMG-IV): sequencing the most valuable type-strain genomes for metagenomic binning, comparative biology and taxonomic classification.</title>
        <authorList>
            <person name="Goeker M."/>
        </authorList>
    </citation>
    <scope>NUCLEOTIDE SEQUENCE</scope>
    <source>
        <strain evidence="7">DSM 23564</strain>
    </source>
</reference>
<dbReference type="CDD" id="cd08070">
    <property type="entry name" value="MPN_like"/>
    <property type="match status" value="1"/>
</dbReference>
<gene>
    <name evidence="7" type="ORF">J2751_002232</name>
</gene>
<dbReference type="InterPro" id="IPR051929">
    <property type="entry name" value="VirAsm_ModProt"/>
</dbReference>
<keyword evidence="3" id="KW-0378">Hydrolase</keyword>
<dbReference type="RefSeq" id="WP_209485969.1">
    <property type="nucleotide sequence ID" value="NZ_JAGGKQ010000017.1"/>
</dbReference>
<evidence type="ECO:0000256" key="5">
    <source>
        <dbReference type="ARBA" id="ARBA00023049"/>
    </source>
</evidence>
<keyword evidence="1" id="KW-0645">Protease</keyword>
<evidence type="ECO:0000256" key="1">
    <source>
        <dbReference type="ARBA" id="ARBA00022670"/>
    </source>
</evidence>
<dbReference type="SMART" id="SM00232">
    <property type="entry name" value="JAB_MPN"/>
    <property type="match status" value="1"/>
</dbReference>
<dbReference type="Proteomes" id="UP000823588">
    <property type="component" value="Unassembled WGS sequence"/>
</dbReference>
<dbReference type="GO" id="GO:0006508">
    <property type="term" value="P:proteolysis"/>
    <property type="evidence" value="ECO:0007669"/>
    <property type="project" value="UniProtKB-KW"/>
</dbReference>
<keyword evidence="4" id="KW-0862">Zinc</keyword>